<evidence type="ECO:0000313" key="4">
    <source>
        <dbReference type="EMBL" id="UTI66411.1"/>
    </source>
</evidence>
<dbReference type="Proteomes" id="UP001056035">
    <property type="component" value="Chromosome"/>
</dbReference>
<dbReference type="InterPro" id="IPR035094">
    <property type="entry name" value="EgtD"/>
</dbReference>
<evidence type="ECO:0000256" key="2">
    <source>
        <dbReference type="ARBA" id="ARBA00022679"/>
    </source>
</evidence>
<gene>
    <name evidence="4" type="primary">egtD</name>
    <name evidence="4" type="ORF">NBH00_09420</name>
</gene>
<keyword evidence="1 4" id="KW-0489">Methyltransferase</keyword>
<keyword evidence="5" id="KW-1185">Reference proteome</keyword>
<keyword evidence="2 4" id="KW-0808">Transferase</keyword>
<dbReference type="EMBL" id="CP098502">
    <property type="protein sequence ID" value="UTI66411.1"/>
    <property type="molecule type" value="Genomic_DNA"/>
</dbReference>
<proteinExistence type="predicted"/>
<dbReference type="PIRSF" id="PIRSF018005">
    <property type="entry name" value="UCP018005"/>
    <property type="match status" value="1"/>
</dbReference>
<dbReference type="Pfam" id="PF10017">
    <property type="entry name" value="Methyltransf_33"/>
    <property type="match status" value="1"/>
</dbReference>
<dbReference type="InterPro" id="IPR051128">
    <property type="entry name" value="EgtD_Methyltrsf_superfamily"/>
</dbReference>
<dbReference type="SUPFAM" id="SSF53335">
    <property type="entry name" value="S-adenosyl-L-methionine-dependent methyltransferases"/>
    <property type="match status" value="1"/>
</dbReference>
<evidence type="ECO:0000313" key="5">
    <source>
        <dbReference type="Proteomes" id="UP001056035"/>
    </source>
</evidence>
<evidence type="ECO:0000256" key="1">
    <source>
        <dbReference type="ARBA" id="ARBA00022603"/>
    </source>
</evidence>
<dbReference type="RefSeq" id="WP_254573082.1">
    <property type="nucleotide sequence ID" value="NZ_CP098502.1"/>
</dbReference>
<accession>A0ABY5DWM8</accession>
<organism evidence="4 5">
    <name type="scientific">Paraconexibacter antarcticus</name>
    <dbReference type="NCBI Taxonomy" id="2949664"/>
    <lineage>
        <taxon>Bacteria</taxon>
        <taxon>Bacillati</taxon>
        <taxon>Actinomycetota</taxon>
        <taxon>Thermoleophilia</taxon>
        <taxon>Solirubrobacterales</taxon>
        <taxon>Paraconexibacteraceae</taxon>
        <taxon>Paraconexibacter</taxon>
    </lineage>
</organism>
<dbReference type="Gene3D" id="3.40.50.150">
    <property type="entry name" value="Vaccinia Virus protein VP39"/>
    <property type="match status" value="1"/>
</dbReference>
<dbReference type="InterPro" id="IPR017804">
    <property type="entry name" value="MeTrfase_EgtD-like"/>
</dbReference>
<dbReference type="EC" id="2.1.1.44" evidence="4"/>
<dbReference type="GO" id="GO:0052706">
    <property type="term" value="F:L-histidine N(alpha)-methyltransferase activity"/>
    <property type="evidence" value="ECO:0007669"/>
    <property type="project" value="UniProtKB-EC"/>
</dbReference>
<dbReference type="InterPro" id="IPR019257">
    <property type="entry name" value="MeTrfase_dom"/>
</dbReference>
<protein>
    <submittedName>
        <fullName evidence="4">L-histidine N(Alpha)-methyltransferase</fullName>
        <ecNumber evidence="4">2.1.1.44</ecNumber>
    </submittedName>
</protein>
<dbReference type="PANTHER" id="PTHR43397">
    <property type="entry name" value="ERGOTHIONEINE BIOSYNTHESIS PROTEIN 1"/>
    <property type="match status" value="1"/>
</dbReference>
<evidence type="ECO:0000259" key="3">
    <source>
        <dbReference type="Pfam" id="PF10017"/>
    </source>
</evidence>
<name>A0ABY5DWM8_9ACTN</name>
<dbReference type="NCBIfam" id="TIGR03438">
    <property type="entry name" value="egtD_ergothio"/>
    <property type="match status" value="1"/>
</dbReference>
<dbReference type="InterPro" id="IPR029063">
    <property type="entry name" value="SAM-dependent_MTases_sf"/>
</dbReference>
<dbReference type="GO" id="GO:0032259">
    <property type="term" value="P:methylation"/>
    <property type="evidence" value="ECO:0007669"/>
    <property type="project" value="UniProtKB-KW"/>
</dbReference>
<feature type="domain" description="Histidine-specific methyltransferase SAM-dependent" evidence="3">
    <location>
        <begin position="25"/>
        <end position="329"/>
    </location>
</feature>
<sequence length="342" mass="37866">MEPILTLDRVTVRSYLEAEAASSLAEDVLDGLTRPFKELPPKHFYDAAGADLFDRICDQPEYYPTRAERTILQLQSGEIARLTGAAELVELGSGTAAKTRVLLDALRDAGTLRRYVPFDVTENMVREVATSIASEYDDVEVHGIVGDFERHLEHVPDPVDGEPRIVAFLGGTIGNFTPGSRRGFLRGMGSLLGDDDHLLLGTDLVKDPAVLEAAYDDAAGVTAAFNRNVLRVVNRELDADFDPEAFDHVAFFDREHEWIEMRLRAQRRMLVPIRGLGMEVAFEAREEVRTEISAKFTPERLAADLAAAGLDLVAVLTDPEERFALSLSRPAGPERPPGRFHR</sequence>
<dbReference type="PANTHER" id="PTHR43397:SF1">
    <property type="entry name" value="ERGOTHIONEINE BIOSYNTHESIS PROTEIN 1"/>
    <property type="match status" value="1"/>
</dbReference>
<reference evidence="4 5" key="1">
    <citation type="submission" date="2022-06" db="EMBL/GenBank/DDBJ databases">
        <title>Paraconexibacter antarcticus.</title>
        <authorList>
            <person name="Kim C.S."/>
        </authorList>
    </citation>
    <scope>NUCLEOTIDE SEQUENCE [LARGE SCALE GENOMIC DNA]</scope>
    <source>
        <strain evidence="4 5">02-257</strain>
    </source>
</reference>